<dbReference type="EMBL" id="LR778114">
    <property type="protein sequence ID" value="CAB1128770.1"/>
    <property type="molecule type" value="Genomic_DNA"/>
</dbReference>
<dbReference type="KEGG" id="hfv:R50_1264"/>
<dbReference type="PANTHER" id="PTHR34215">
    <property type="entry name" value="BLL0784 PROTEIN"/>
    <property type="match status" value="1"/>
</dbReference>
<dbReference type="InterPro" id="IPR037465">
    <property type="entry name" value="YlxR"/>
</dbReference>
<name>A0A6F8ZG65_9FIRM</name>
<dbReference type="Proteomes" id="UP000503399">
    <property type="component" value="Chromosome"/>
</dbReference>
<feature type="domain" description="YlxR" evidence="2">
    <location>
        <begin position="12"/>
        <end position="85"/>
    </location>
</feature>
<evidence type="ECO:0000256" key="1">
    <source>
        <dbReference type="SAM" id="MobiDB-lite"/>
    </source>
</evidence>
<evidence type="ECO:0000259" key="2">
    <source>
        <dbReference type="Pfam" id="PF04296"/>
    </source>
</evidence>
<sequence length="128" mass="13925">MVMAKTRRVPMRTCVACGATRPKRELVRVVRTPAGEVVVDTTGRTAGRGAYVCPQPECLERALGGHRLDRHLKRPVGEELRPALEAAVHAAREQPRTPRIFTVSAQGGAVSVRAQAEARRRGKGGRPQ</sequence>
<keyword evidence="4" id="KW-1185">Reference proteome</keyword>
<proteinExistence type="predicted"/>
<dbReference type="SUPFAM" id="SSF64376">
    <property type="entry name" value="YlxR-like"/>
    <property type="match status" value="1"/>
</dbReference>
<dbReference type="InterPro" id="IPR007393">
    <property type="entry name" value="YlxR_dom"/>
</dbReference>
<organism evidence="3 4">
    <name type="scientific">Candidatus Hydrogenisulfobacillus filiaventi</name>
    <dbReference type="NCBI Taxonomy" id="2707344"/>
    <lineage>
        <taxon>Bacteria</taxon>
        <taxon>Bacillati</taxon>
        <taxon>Bacillota</taxon>
        <taxon>Clostridia</taxon>
        <taxon>Eubacteriales</taxon>
        <taxon>Clostridiales Family XVII. Incertae Sedis</taxon>
        <taxon>Candidatus Hydrogenisulfobacillus</taxon>
    </lineage>
</organism>
<dbReference type="Pfam" id="PF04296">
    <property type="entry name" value="YlxR"/>
    <property type="match status" value="1"/>
</dbReference>
<dbReference type="Gene3D" id="3.30.1230.10">
    <property type="entry name" value="YlxR-like"/>
    <property type="match status" value="1"/>
</dbReference>
<evidence type="ECO:0000313" key="4">
    <source>
        <dbReference type="Proteomes" id="UP000503399"/>
    </source>
</evidence>
<feature type="region of interest" description="Disordered" evidence="1">
    <location>
        <begin position="107"/>
        <end position="128"/>
    </location>
</feature>
<evidence type="ECO:0000313" key="3">
    <source>
        <dbReference type="EMBL" id="CAB1128770.1"/>
    </source>
</evidence>
<protein>
    <recommendedName>
        <fullName evidence="2">YlxR domain-containing protein</fullName>
    </recommendedName>
</protein>
<gene>
    <name evidence="3" type="ORF">R50_1264</name>
</gene>
<dbReference type="NCBIfam" id="NF047356">
    <property type="entry name" value="RNA_bind_RnpM"/>
    <property type="match status" value="1"/>
</dbReference>
<dbReference type="PANTHER" id="PTHR34215:SF1">
    <property type="entry name" value="YLXR DOMAIN-CONTAINING PROTEIN"/>
    <property type="match status" value="1"/>
</dbReference>
<accession>A0A6F8ZG65</accession>
<dbReference type="InterPro" id="IPR035931">
    <property type="entry name" value="YlxR-like_sf"/>
</dbReference>
<dbReference type="AlphaFoldDB" id="A0A6F8ZG65"/>
<reference evidence="3 4" key="1">
    <citation type="submission" date="2020-02" db="EMBL/GenBank/DDBJ databases">
        <authorList>
            <person name="Hogendoorn C."/>
        </authorList>
    </citation>
    <scope>NUCLEOTIDE SEQUENCE [LARGE SCALE GENOMIC DNA]</scope>
    <source>
        <strain evidence="3">R501</strain>
    </source>
</reference>